<accession>A0A3L6SZS8</accession>
<keyword evidence="4" id="KW-0132">Cell division</keyword>
<keyword evidence="3" id="KW-0723">Serine/threonine-protein kinase</keyword>
<comment type="catalytic activity">
    <reaction evidence="11">
        <text>L-threonyl-[protein] + ATP = O-phospho-L-threonyl-[protein] + ADP + H(+)</text>
        <dbReference type="Rhea" id="RHEA:46608"/>
        <dbReference type="Rhea" id="RHEA-COMP:11060"/>
        <dbReference type="Rhea" id="RHEA-COMP:11605"/>
        <dbReference type="ChEBI" id="CHEBI:15378"/>
        <dbReference type="ChEBI" id="CHEBI:30013"/>
        <dbReference type="ChEBI" id="CHEBI:30616"/>
        <dbReference type="ChEBI" id="CHEBI:61977"/>
        <dbReference type="ChEBI" id="CHEBI:456216"/>
        <dbReference type="EC" id="2.7.11.1"/>
    </reaction>
</comment>
<keyword evidence="9" id="KW-0195">Cyclin</keyword>
<dbReference type="STRING" id="4540.A0A3L6SZS8"/>
<dbReference type="PANTHER" id="PTHR45637">
    <property type="entry name" value="FLIPPASE KINASE 1-RELATED"/>
    <property type="match status" value="1"/>
</dbReference>
<feature type="compositionally biased region" description="Low complexity" evidence="13">
    <location>
        <begin position="520"/>
        <end position="534"/>
    </location>
</feature>
<keyword evidence="7" id="KW-0418">Kinase</keyword>
<evidence type="ECO:0000256" key="12">
    <source>
        <dbReference type="ARBA" id="ARBA00048679"/>
    </source>
</evidence>
<dbReference type="FunFam" id="3.30.200.20:FF:000032">
    <property type="entry name" value="Serine/threonine-protein kinase D6PK-like"/>
    <property type="match status" value="1"/>
</dbReference>
<dbReference type="OrthoDB" id="432483at2759"/>
<dbReference type="Gene3D" id="1.10.510.10">
    <property type="entry name" value="Transferase(Phosphotransferase) domain 1"/>
    <property type="match status" value="1"/>
</dbReference>
<dbReference type="SUPFAM" id="SSF47954">
    <property type="entry name" value="Cyclin-like"/>
    <property type="match status" value="2"/>
</dbReference>
<evidence type="ECO:0000259" key="14">
    <source>
        <dbReference type="PROSITE" id="PS50011"/>
    </source>
</evidence>
<dbReference type="Pfam" id="PF02984">
    <property type="entry name" value="Cyclin_C"/>
    <property type="match status" value="1"/>
</dbReference>
<feature type="domain" description="Protein kinase" evidence="14">
    <location>
        <begin position="624"/>
        <end position="896"/>
    </location>
</feature>
<comment type="similarity">
    <text evidence="1">Belongs to the cyclin family. Cyclin AB subfamily.</text>
</comment>
<dbReference type="GO" id="GO:0004674">
    <property type="term" value="F:protein serine/threonine kinase activity"/>
    <property type="evidence" value="ECO:0007669"/>
    <property type="project" value="UniProtKB-KW"/>
</dbReference>
<dbReference type="SMART" id="SM00220">
    <property type="entry name" value="S_TKc"/>
    <property type="match status" value="1"/>
</dbReference>
<evidence type="ECO:0000256" key="1">
    <source>
        <dbReference type="ARBA" id="ARBA00006955"/>
    </source>
</evidence>
<evidence type="ECO:0000256" key="7">
    <source>
        <dbReference type="ARBA" id="ARBA00022777"/>
    </source>
</evidence>
<organism evidence="15 16">
    <name type="scientific">Panicum miliaceum</name>
    <name type="common">Proso millet</name>
    <name type="synonym">Broomcorn millet</name>
    <dbReference type="NCBI Taxonomy" id="4540"/>
    <lineage>
        <taxon>Eukaryota</taxon>
        <taxon>Viridiplantae</taxon>
        <taxon>Streptophyta</taxon>
        <taxon>Embryophyta</taxon>
        <taxon>Tracheophyta</taxon>
        <taxon>Spermatophyta</taxon>
        <taxon>Magnoliopsida</taxon>
        <taxon>Liliopsida</taxon>
        <taxon>Poales</taxon>
        <taxon>Poaceae</taxon>
        <taxon>PACMAD clade</taxon>
        <taxon>Panicoideae</taxon>
        <taxon>Panicodae</taxon>
        <taxon>Paniceae</taxon>
        <taxon>Panicinae</taxon>
        <taxon>Panicum</taxon>
        <taxon>Panicum sect. Panicum</taxon>
    </lineage>
</organism>
<dbReference type="EMBL" id="PQIB02000003">
    <property type="protein sequence ID" value="RLN29035.1"/>
    <property type="molecule type" value="Genomic_DNA"/>
</dbReference>
<dbReference type="FunFam" id="1.10.472.10:FF:000167">
    <property type="entry name" value="Mitotic cyclin 6"/>
    <property type="match status" value="1"/>
</dbReference>
<dbReference type="SMART" id="SM01332">
    <property type="entry name" value="Cyclin_C"/>
    <property type="match status" value="1"/>
</dbReference>
<dbReference type="Pfam" id="PF00134">
    <property type="entry name" value="Cyclin_N"/>
    <property type="match status" value="1"/>
</dbReference>
<gene>
    <name evidence="15" type="ORF">C2845_PM05G08720</name>
</gene>
<evidence type="ECO:0000256" key="2">
    <source>
        <dbReference type="ARBA" id="ARBA00012513"/>
    </source>
</evidence>
<feature type="region of interest" description="Disordered" evidence="13">
    <location>
        <begin position="922"/>
        <end position="958"/>
    </location>
</feature>
<evidence type="ECO:0000256" key="11">
    <source>
        <dbReference type="ARBA" id="ARBA00047899"/>
    </source>
</evidence>
<dbReference type="Gene3D" id="3.30.200.20">
    <property type="entry name" value="Phosphorylase Kinase, domain 1"/>
    <property type="match status" value="1"/>
</dbReference>
<keyword evidence="5" id="KW-0808">Transferase</keyword>
<keyword evidence="6" id="KW-0547">Nucleotide-binding</keyword>
<feature type="compositionally biased region" description="Basic and acidic residues" evidence="13">
    <location>
        <begin position="468"/>
        <end position="478"/>
    </location>
</feature>
<dbReference type="InterPro" id="IPR013763">
    <property type="entry name" value="Cyclin-like_dom"/>
</dbReference>
<keyword evidence="10" id="KW-0131">Cell cycle</keyword>
<evidence type="ECO:0000256" key="13">
    <source>
        <dbReference type="SAM" id="MobiDB-lite"/>
    </source>
</evidence>
<dbReference type="SUPFAM" id="SSF56112">
    <property type="entry name" value="Protein kinase-like (PK-like)"/>
    <property type="match status" value="2"/>
</dbReference>
<dbReference type="SMART" id="SM00385">
    <property type="entry name" value="CYCLIN"/>
    <property type="match status" value="2"/>
</dbReference>
<evidence type="ECO:0000256" key="5">
    <source>
        <dbReference type="ARBA" id="ARBA00022679"/>
    </source>
</evidence>
<evidence type="ECO:0000313" key="15">
    <source>
        <dbReference type="EMBL" id="RLN29035.1"/>
    </source>
</evidence>
<evidence type="ECO:0000256" key="10">
    <source>
        <dbReference type="ARBA" id="ARBA00023306"/>
    </source>
</evidence>
<keyword evidence="8" id="KW-0067">ATP-binding</keyword>
<evidence type="ECO:0000256" key="8">
    <source>
        <dbReference type="ARBA" id="ARBA00022840"/>
    </source>
</evidence>
<dbReference type="Proteomes" id="UP000275267">
    <property type="component" value="Unassembled WGS sequence"/>
</dbReference>
<dbReference type="AlphaFoldDB" id="A0A3L6SZS8"/>
<feature type="region of interest" description="Disordered" evidence="13">
    <location>
        <begin position="42"/>
        <end position="61"/>
    </location>
</feature>
<feature type="compositionally biased region" description="Low complexity" evidence="13">
    <location>
        <begin position="931"/>
        <end position="945"/>
    </location>
</feature>
<feature type="region of interest" description="Disordered" evidence="13">
    <location>
        <begin position="74"/>
        <end position="100"/>
    </location>
</feature>
<dbReference type="InterPro" id="IPR000719">
    <property type="entry name" value="Prot_kinase_dom"/>
</dbReference>
<keyword evidence="16" id="KW-1185">Reference proteome</keyword>
<feature type="compositionally biased region" description="Gly residues" evidence="13">
    <location>
        <begin position="571"/>
        <end position="580"/>
    </location>
</feature>
<dbReference type="InterPro" id="IPR011009">
    <property type="entry name" value="Kinase-like_dom_sf"/>
</dbReference>
<dbReference type="Gene3D" id="1.10.472.10">
    <property type="entry name" value="Cyclin-like"/>
    <property type="match status" value="2"/>
</dbReference>
<feature type="compositionally biased region" description="Low complexity" evidence="13">
    <location>
        <begin position="582"/>
        <end position="592"/>
    </location>
</feature>
<protein>
    <recommendedName>
        <fullName evidence="2">non-specific serine/threonine protein kinase</fullName>
        <ecNumber evidence="2">2.7.11.1</ecNumber>
    </recommendedName>
</protein>
<feature type="compositionally biased region" description="Basic and acidic residues" evidence="13">
    <location>
        <begin position="496"/>
        <end position="515"/>
    </location>
</feature>
<evidence type="ECO:0000256" key="3">
    <source>
        <dbReference type="ARBA" id="ARBA00022527"/>
    </source>
</evidence>
<feature type="region of interest" description="Disordered" evidence="13">
    <location>
        <begin position="571"/>
        <end position="598"/>
    </location>
</feature>
<dbReference type="Pfam" id="PF00069">
    <property type="entry name" value="Pkinase"/>
    <property type="match status" value="2"/>
</dbReference>
<dbReference type="EC" id="2.7.11.1" evidence="2"/>
<feature type="compositionally biased region" description="Polar residues" evidence="13">
    <location>
        <begin position="47"/>
        <end position="60"/>
    </location>
</feature>
<dbReference type="FunFam" id="1.10.472.10:FF:000013">
    <property type="entry name" value="Cyclin A1"/>
    <property type="match status" value="1"/>
</dbReference>
<evidence type="ECO:0000256" key="4">
    <source>
        <dbReference type="ARBA" id="ARBA00022618"/>
    </source>
</evidence>
<sequence>MSCWAAGRRSLAENAGAGGASKTLAARAGKRVALGDLTNVFRGRGRSSGSATDAKLSSTKPVDVKNKGSFASLRNVNTGRGSIRKPTSDQSDWTVSHHDSVLQKENASFPSVPNVVPIGSSSPGLTDDSVSMEDAMSTCNSIESSDLEFLDDEDSSLAASLHYWADDKLHISDSKEVAAFNWRKHRPISMKSDNISDLDNNYEDPPHCATLAYEIYENLREAETRKMPSTHFVETTQTDMSTTMRAVLIDWLVEVTEEYRLVPETLYLTANYIDRYLSVKEINRNRLQLLGVACLLIAAKYEEICPPQVEELCYITDDSYTKEEVLQMEASALKHLKFEMTVPTQKCFLRRFVRAAQVFDEGSTLHLEFLANYICELSLLEYSLLCYLPSLVAASSVFLARFILKPTKNPWNSSLSYYTQYTPSELRGCVRVLHRLFRFGPGRDLSAIREKYSQHKIEHGMDFSPQKKGAEHDHSSFEHDDDYDEFGAESTASRPYPHDSKPKPKSKTDQLDHKASHLSGAANPIHGGAPHAAAPVPPHSSEPTGSAIAAATAPAGNNAAEAAGINGVGGSLDGGAGGGPRSNSMESSSTASAHVRRHTGGDSRWDAIQLATTSLEAPLNLCHFRLLKRLGYGDIGSVYLVELRGTLAFFAMKVMDKASIISRNKMARAQTEREILGLLDHPFLPTLYTHFETDKFYCLVMDVCPTLVKSSSVHNIGGGGGGGGSGSRGGADAADGDVLTANQGGCIQPSSFFPRILPRRSRKPSKSELGLSGPPAVEFNAEPTDARSMSFVGTHEYLAPEIIRGEGHGSAVDWWTLGIFLYELLHGCTPFKGAGNRATLCNVIEQPLRFPSDAAGGGPPTSSVAKDLIRGLLVKEPQKRIAFTRGATEIKQHPFFEGVNWALVRSMTPPSVPEPVDFRQYGAGKEKKASETAAAEAAPAGHAAKSNSGDSYTDFEYF</sequence>
<feature type="region of interest" description="Disordered" evidence="13">
    <location>
        <begin position="757"/>
        <end position="779"/>
    </location>
</feature>
<dbReference type="GO" id="GO:0051301">
    <property type="term" value="P:cell division"/>
    <property type="evidence" value="ECO:0007669"/>
    <property type="project" value="UniProtKB-KW"/>
</dbReference>
<dbReference type="InterPro" id="IPR006671">
    <property type="entry name" value="Cyclin_N"/>
</dbReference>
<dbReference type="PROSITE" id="PS50011">
    <property type="entry name" value="PROTEIN_KINASE_DOM"/>
    <property type="match status" value="1"/>
</dbReference>
<reference evidence="16" key="1">
    <citation type="journal article" date="2019" name="Nat. Commun.">
        <title>The genome of broomcorn millet.</title>
        <authorList>
            <person name="Zou C."/>
            <person name="Miki D."/>
            <person name="Li D."/>
            <person name="Tang Q."/>
            <person name="Xiao L."/>
            <person name="Rajput S."/>
            <person name="Deng P."/>
            <person name="Jia W."/>
            <person name="Huang R."/>
            <person name="Zhang M."/>
            <person name="Sun Y."/>
            <person name="Hu J."/>
            <person name="Fu X."/>
            <person name="Schnable P.S."/>
            <person name="Li F."/>
            <person name="Zhang H."/>
            <person name="Feng B."/>
            <person name="Zhu X."/>
            <person name="Liu R."/>
            <person name="Schnable J.C."/>
            <person name="Zhu J.-K."/>
            <person name="Zhang H."/>
        </authorList>
    </citation>
    <scope>NUCLEOTIDE SEQUENCE [LARGE SCALE GENOMIC DNA]</scope>
</reference>
<name>A0A3L6SZS8_PANMI</name>
<evidence type="ECO:0000256" key="6">
    <source>
        <dbReference type="ARBA" id="ARBA00022741"/>
    </source>
</evidence>
<dbReference type="InterPro" id="IPR004367">
    <property type="entry name" value="Cyclin_C-dom"/>
</dbReference>
<dbReference type="GO" id="GO:0005524">
    <property type="term" value="F:ATP binding"/>
    <property type="evidence" value="ECO:0007669"/>
    <property type="project" value="UniProtKB-KW"/>
</dbReference>
<proteinExistence type="inferred from homology"/>
<feature type="region of interest" description="Disordered" evidence="13">
    <location>
        <begin position="462"/>
        <end position="546"/>
    </location>
</feature>
<evidence type="ECO:0000313" key="16">
    <source>
        <dbReference type="Proteomes" id="UP000275267"/>
    </source>
</evidence>
<comment type="caution">
    <text evidence="15">The sequence shown here is derived from an EMBL/GenBank/DDBJ whole genome shotgun (WGS) entry which is preliminary data.</text>
</comment>
<dbReference type="InterPro" id="IPR036915">
    <property type="entry name" value="Cyclin-like_sf"/>
</dbReference>
<comment type="catalytic activity">
    <reaction evidence="12">
        <text>L-seryl-[protein] + ATP = O-phospho-L-seryl-[protein] + ADP + H(+)</text>
        <dbReference type="Rhea" id="RHEA:17989"/>
        <dbReference type="Rhea" id="RHEA-COMP:9863"/>
        <dbReference type="Rhea" id="RHEA-COMP:11604"/>
        <dbReference type="ChEBI" id="CHEBI:15378"/>
        <dbReference type="ChEBI" id="CHEBI:29999"/>
        <dbReference type="ChEBI" id="CHEBI:30616"/>
        <dbReference type="ChEBI" id="CHEBI:83421"/>
        <dbReference type="ChEBI" id="CHEBI:456216"/>
        <dbReference type="EC" id="2.7.11.1"/>
    </reaction>
</comment>
<dbReference type="FunFam" id="1.10.510.10:FF:000295">
    <property type="entry name" value="Serine/threonine-protein kinase AGC1-7"/>
    <property type="match status" value="1"/>
</dbReference>
<evidence type="ECO:0000256" key="9">
    <source>
        <dbReference type="ARBA" id="ARBA00023127"/>
    </source>
</evidence>